<dbReference type="PANTHER" id="PTHR32226">
    <property type="entry name" value="TELO2-INTERACTING PROTEIN 2"/>
    <property type="match status" value="1"/>
</dbReference>
<proteinExistence type="inferred from homology"/>
<evidence type="ECO:0000256" key="1">
    <source>
        <dbReference type="ARBA" id="ARBA00034736"/>
    </source>
</evidence>
<name>A0A4P7NAH6_PYROR</name>
<evidence type="ECO:0000313" key="2">
    <source>
        <dbReference type="EMBL" id="QBZ57174.1"/>
    </source>
</evidence>
<comment type="similarity">
    <text evidence="1">Belongs to the TTI2 family.</text>
</comment>
<sequence length="555" mass="60299">MATNVRILLEAATSIQGSESLSTAVERLRPTIQKSGLGCSTLLEIGNQIATASGLGRRDHLLALLASLEHLYRTKQDRSSAEEEDVEQSAAARRICDFVAESIAPIVVPSKEEDDVEGYHPTVADVQRDTAAVVARCQPLAEPGLAVIRCILQNRRRGSRDAADLIGPHVLVTAVAYADPDLPWTTPAASQLAREIIEAIVSATDVNKDAVIVDRVLKDYLRPLFTKSKPATVTDSGRKAHFAPEPETTGGVLDRETRAAKPWKHVDLRAVPAFAWAVKQADRDLMSRHWPLYTPVLLALLDDGDTSVKCQALGLLEVFLGKVEAKTLIDTGLDSVFLDAVLPALMLLPRVTPEVDCLRILGPAYDSLLTLSRVTAAGKQNITKTPNTKILDRILREGVFSGFFYAREHIRIVQVLLSKTGLVVQEMGIHSVKHLKDIVPMLTSVMEEPFAMAHLPSLLAAIEALQAVIANCWPRLGLPPWRDAIIKALVVCWMRADDEGSEQDATTLVHRGLAKAAKMLTAVVRSEGIDLAEVVAPLTAQDASLQKLFDISAKG</sequence>
<gene>
    <name evidence="2" type="ORF">PoMZ_02098</name>
</gene>
<accession>A0A4P7NAH6</accession>
<dbReference type="GO" id="GO:0005829">
    <property type="term" value="C:cytosol"/>
    <property type="evidence" value="ECO:0007669"/>
    <property type="project" value="TreeGrafter"/>
</dbReference>
<reference evidence="2 3" key="1">
    <citation type="journal article" date="2019" name="Mol. Biol. Evol.">
        <title>Blast fungal genomes show frequent chromosomal changes, gene gains and losses, and effector gene turnover.</title>
        <authorList>
            <person name="Gomez Luciano L.B."/>
            <person name="Jason Tsai I."/>
            <person name="Chuma I."/>
            <person name="Tosa Y."/>
            <person name="Chen Y.H."/>
            <person name="Li J.Y."/>
            <person name="Li M.Y."/>
            <person name="Jade Lu M.Y."/>
            <person name="Nakayashiki H."/>
            <person name="Li W.H."/>
        </authorList>
    </citation>
    <scope>NUCLEOTIDE SEQUENCE [LARGE SCALE GENOMIC DNA]</scope>
    <source>
        <strain evidence="2">MZ5-1-6</strain>
    </source>
</reference>
<dbReference type="AlphaFoldDB" id="A0A4P7NAH6"/>
<dbReference type="Proteomes" id="UP000294847">
    <property type="component" value="Chromosome 2"/>
</dbReference>
<protein>
    <submittedName>
        <fullName evidence="2">Uncharacterized protein</fullName>
    </submittedName>
</protein>
<dbReference type="InterPro" id="IPR018870">
    <property type="entry name" value="Tti2"/>
</dbReference>
<dbReference type="InterPro" id="IPR016024">
    <property type="entry name" value="ARM-type_fold"/>
</dbReference>
<dbReference type="SUPFAM" id="SSF48371">
    <property type="entry name" value="ARM repeat"/>
    <property type="match status" value="1"/>
</dbReference>
<dbReference type="EMBL" id="CP034205">
    <property type="protein sequence ID" value="QBZ57174.1"/>
    <property type="molecule type" value="Genomic_DNA"/>
</dbReference>
<dbReference type="GO" id="GO:0110078">
    <property type="term" value="C:TTT Hsp90 cochaperone complex"/>
    <property type="evidence" value="ECO:0007669"/>
    <property type="project" value="InterPro"/>
</dbReference>
<dbReference type="GO" id="GO:0005634">
    <property type="term" value="C:nucleus"/>
    <property type="evidence" value="ECO:0007669"/>
    <property type="project" value="TreeGrafter"/>
</dbReference>
<dbReference type="Pfam" id="PF10521">
    <property type="entry name" value="Tti2"/>
    <property type="match status" value="1"/>
</dbReference>
<dbReference type="PANTHER" id="PTHR32226:SF2">
    <property type="entry name" value="TELO2-INTERACTING PROTEIN 2"/>
    <property type="match status" value="1"/>
</dbReference>
<organism evidence="2 3">
    <name type="scientific">Pyricularia oryzae</name>
    <name type="common">Rice blast fungus</name>
    <name type="synonym">Magnaporthe oryzae</name>
    <dbReference type="NCBI Taxonomy" id="318829"/>
    <lineage>
        <taxon>Eukaryota</taxon>
        <taxon>Fungi</taxon>
        <taxon>Dikarya</taxon>
        <taxon>Ascomycota</taxon>
        <taxon>Pezizomycotina</taxon>
        <taxon>Sordariomycetes</taxon>
        <taxon>Sordariomycetidae</taxon>
        <taxon>Magnaporthales</taxon>
        <taxon>Pyriculariaceae</taxon>
        <taxon>Pyricularia</taxon>
    </lineage>
</organism>
<evidence type="ECO:0000313" key="3">
    <source>
        <dbReference type="Proteomes" id="UP000294847"/>
    </source>
</evidence>